<name>A0ACA9Y578_9ASCO</name>
<keyword evidence="2" id="KW-1185">Reference proteome</keyword>
<evidence type="ECO:0000313" key="1">
    <source>
        <dbReference type="EMBL" id="CAH6720176.1"/>
    </source>
</evidence>
<sequence>MSVLLSEIIQTAPKFSFFDELITIPTDTSLQAHDFIKINKIIDDIGLYLKELHILFVQIYESKIDSINDVEWYFEGKYEINELVRSIDNVESIISKLLIVIDSAENSNHIHFNHLLNKFEETNDLLFEVKKFLILFKRKVDISINYKELTDITIQSLNKEVEDCLKLFIQLQDYKLIPNNIPKFNLEEVISKMKINKISNNFTMKSINLPTFNDLDNSMYQNYTNLEFKIEPLRVSIDFLPLRIQEFKSICSKGKQPFPNLLEEIDNLYDSLISKWEYLMNEIKVFKVELIDFKWNEIFIYLIEEIVKIINNLLEEFSQNPSKNITKKIGDNYKLCINTMTMIKSAVKENIINNIKIIDLFNNQLIVKWNELNDILTTNKRSEDIFEIHHDSNLRSFQTKKRNVSRVTTSPIKNPNEPAGLGIDLGIEVEDNVIPLSIKHPDKIRDIQKSFQIPKSRNLLNEFKLKDEDEETLVSNMADLSVVKTPERINRNDMNVPISDLRINKGFISKIPKLIKNYIQRNGIKARPLIYDKNTKIPIIDKSHPRFQKHLATLNSMNVDHNPTDVNSQFNSPKQLYSPITFQRPRSLTRTRTRSNSRPISPTPRFNSGHSSKTFLSPVNLGLTPQLGNTPNLSYPQSSPSYNSTSPDRPTSSIGSRFDDEHLLQPLKHIKPAWR</sequence>
<comment type="caution">
    <text evidence="1">The sequence shown here is derived from an EMBL/GenBank/DDBJ whole genome shotgun (WGS) entry which is preliminary data.</text>
</comment>
<protein>
    <submittedName>
        <fullName evidence="1">Uncharacterized protein</fullName>
    </submittedName>
</protein>
<gene>
    <name evidence="1" type="ORF">CLIB1444_03S06106</name>
</gene>
<dbReference type="Proteomes" id="UP001152531">
    <property type="component" value="Unassembled WGS sequence"/>
</dbReference>
<reference evidence="1" key="1">
    <citation type="submission" date="2022-06" db="EMBL/GenBank/DDBJ databases">
        <authorList>
            <person name="Legras J.-L."/>
            <person name="Devillers H."/>
            <person name="Grondin C."/>
        </authorList>
    </citation>
    <scope>NUCLEOTIDE SEQUENCE</scope>
    <source>
        <strain evidence="1">CLIB 1444</strain>
    </source>
</reference>
<dbReference type="EMBL" id="CALSDN010000003">
    <property type="protein sequence ID" value="CAH6720176.1"/>
    <property type="molecule type" value="Genomic_DNA"/>
</dbReference>
<accession>A0ACA9Y578</accession>
<organism evidence="1 2">
    <name type="scientific">[Candida] jaroonii</name>
    <dbReference type="NCBI Taxonomy" id="467808"/>
    <lineage>
        <taxon>Eukaryota</taxon>
        <taxon>Fungi</taxon>
        <taxon>Dikarya</taxon>
        <taxon>Ascomycota</taxon>
        <taxon>Saccharomycotina</taxon>
        <taxon>Pichiomycetes</taxon>
        <taxon>Debaryomycetaceae</taxon>
        <taxon>Yamadazyma</taxon>
    </lineage>
</organism>
<proteinExistence type="predicted"/>
<evidence type="ECO:0000313" key="2">
    <source>
        <dbReference type="Proteomes" id="UP001152531"/>
    </source>
</evidence>